<feature type="signal peptide" evidence="1">
    <location>
        <begin position="1"/>
        <end position="20"/>
    </location>
</feature>
<sequence length="233" mass="25381">MANGVLNAFLLSVSIHIGKACFSSGICSGGYGCPQPVVPACSGGCVPGYGCGQYGCYSRARARSSKILDDGVFDKSRNNAAAVAAATDKVAAKELNTEQMADELFYECCVNQQLPDSCLDKCSYSTYTRNTLQAIYLHFDRCPLSALTDISYCAAAGTDHTECCVRNDVTTTLAGRKCLIFCDQRPGNVTQLDLSYLPCYDRFENIKLCFMEHISSRNKPDIVDVRLARTFET</sequence>
<reference evidence="3 4" key="1">
    <citation type="submission" date="2015-12" db="EMBL/GenBank/DDBJ databases">
        <title>Draft genome of the nematode, Onchocerca flexuosa.</title>
        <authorList>
            <person name="Mitreva M."/>
        </authorList>
    </citation>
    <scope>NUCLEOTIDE SEQUENCE [LARGE SCALE GENOMIC DNA]</scope>
    <source>
        <strain evidence="3">Red Deer</strain>
    </source>
</reference>
<accession>A0A238BZE4</accession>
<gene>
    <name evidence="3" type="ORF">X798_02381</name>
</gene>
<dbReference type="AlphaFoldDB" id="A0A238BZE4"/>
<name>A0A238BZE4_9BILA</name>
<proteinExistence type="predicted"/>
<organism evidence="3 4">
    <name type="scientific">Onchocerca flexuosa</name>
    <dbReference type="NCBI Taxonomy" id="387005"/>
    <lineage>
        <taxon>Eukaryota</taxon>
        <taxon>Metazoa</taxon>
        <taxon>Ecdysozoa</taxon>
        <taxon>Nematoda</taxon>
        <taxon>Chromadorea</taxon>
        <taxon>Rhabditida</taxon>
        <taxon>Spirurina</taxon>
        <taxon>Spiruromorpha</taxon>
        <taxon>Filarioidea</taxon>
        <taxon>Onchocercidae</taxon>
        <taxon>Onchocerca</taxon>
    </lineage>
</organism>
<feature type="chain" id="PRO_5012218288" evidence="1">
    <location>
        <begin position="21"/>
        <end position="233"/>
    </location>
</feature>
<dbReference type="InterPro" id="IPR002602">
    <property type="entry name" value="DB"/>
</dbReference>
<dbReference type="Pfam" id="PF01682">
    <property type="entry name" value="DB"/>
    <property type="match status" value="1"/>
</dbReference>
<dbReference type="Proteomes" id="UP000242913">
    <property type="component" value="Unassembled WGS sequence"/>
</dbReference>
<protein>
    <submittedName>
        <fullName evidence="3">DB module</fullName>
    </submittedName>
</protein>
<evidence type="ECO:0000256" key="1">
    <source>
        <dbReference type="SAM" id="SignalP"/>
    </source>
</evidence>
<keyword evidence="1" id="KW-0732">Signal</keyword>
<keyword evidence="4" id="KW-1185">Reference proteome</keyword>
<feature type="domain" description="Domain of unknown function DB" evidence="2">
    <location>
        <begin position="108"/>
        <end position="210"/>
    </location>
</feature>
<dbReference type="OrthoDB" id="5843172at2759"/>
<evidence type="ECO:0000313" key="4">
    <source>
        <dbReference type="Proteomes" id="UP000242913"/>
    </source>
</evidence>
<dbReference type="EMBL" id="KZ269985">
    <property type="protein sequence ID" value="OZC10632.1"/>
    <property type="molecule type" value="Genomic_DNA"/>
</dbReference>
<evidence type="ECO:0000259" key="2">
    <source>
        <dbReference type="Pfam" id="PF01682"/>
    </source>
</evidence>
<dbReference type="PANTHER" id="PTHR46705">
    <property type="entry name" value="PROTEIN CBG09805"/>
    <property type="match status" value="1"/>
</dbReference>
<dbReference type="PANTHER" id="PTHR46705:SF9">
    <property type="entry name" value="DOMAIN OF UNKNOWN FUNCTION DB DOMAIN-CONTAINING PROTEIN"/>
    <property type="match status" value="1"/>
</dbReference>
<evidence type="ECO:0000313" key="3">
    <source>
        <dbReference type="EMBL" id="OZC10632.1"/>
    </source>
</evidence>